<organism evidence="2 3">
    <name type="scientific">Psychroflexus salis</name>
    <dbReference type="NCBI Taxonomy" id="1526574"/>
    <lineage>
        <taxon>Bacteria</taxon>
        <taxon>Pseudomonadati</taxon>
        <taxon>Bacteroidota</taxon>
        <taxon>Flavobacteriia</taxon>
        <taxon>Flavobacteriales</taxon>
        <taxon>Flavobacteriaceae</taxon>
        <taxon>Psychroflexus</taxon>
    </lineage>
</organism>
<dbReference type="EMBL" id="BMGL01000005">
    <property type="protein sequence ID" value="GGE11099.1"/>
    <property type="molecule type" value="Genomic_DNA"/>
</dbReference>
<dbReference type="PANTHER" id="PTHR11803:SF58">
    <property type="entry name" value="PROTEIN HMF1-RELATED"/>
    <property type="match status" value="1"/>
</dbReference>
<proteinExistence type="inferred from homology"/>
<dbReference type="FunFam" id="3.30.1330.40:FF:000001">
    <property type="entry name" value="L-PSP family endoribonuclease"/>
    <property type="match status" value="1"/>
</dbReference>
<dbReference type="InterPro" id="IPR035959">
    <property type="entry name" value="RutC-like_sf"/>
</dbReference>
<dbReference type="Proteomes" id="UP000599688">
    <property type="component" value="Unassembled WGS sequence"/>
</dbReference>
<dbReference type="NCBIfam" id="TIGR00004">
    <property type="entry name" value="Rid family detoxifying hydrolase"/>
    <property type="match status" value="1"/>
</dbReference>
<reference evidence="2 3" key="1">
    <citation type="journal article" date="2014" name="Int. J. Syst. Evol. Microbiol.">
        <title>Complete genome sequence of Corynebacterium casei LMG S-19264T (=DSM 44701T), isolated from a smear-ripened cheese.</title>
        <authorList>
            <consortium name="US DOE Joint Genome Institute (JGI-PGF)"/>
            <person name="Walter F."/>
            <person name="Albersmeier A."/>
            <person name="Kalinowski J."/>
            <person name="Ruckert C."/>
        </authorList>
    </citation>
    <scope>NUCLEOTIDE SEQUENCE [LARGE SCALE GENOMIC DNA]</scope>
    <source>
        <strain evidence="2 3">CGMCC 1.12925</strain>
    </source>
</reference>
<dbReference type="GO" id="GO:0005829">
    <property type="term" value="C:cytosol"/>
    <property type="evidence" value="ECO:0007669"/>
    <property type="project" value="TreeGrafter"/>
</dbReference>
<dbReference type="AlphaFoldDB" id="A0A917E900"/>
<dbReference type="SUPFAM" id="SSF55298">
    <property type="entry name" value="YjgF-like"/>
    <property type="match status" value="1"/>
</dbReference>
<accession>A0A917E900</accession>
<name>A0A917E900_9FLAO</name>
<dbReference type="PANTHER" id="PTHR11803">
    <property type="entry name" value="2-IMINOBUTANOATE/2-IMINOPROPANOATE DEAMINASE RIDA"/>
    <property type="match status" value="1"/>
</dbReference>
<dbReference type="RefSeq" id="WP_188405773.1">
    <property type="nucleotide sequence ID" value="NZ_BMGL01000005.1"/>
</dbReference>
<dbReference type="CDD" id="cd00448">
    <property type="entry name" value="YjgF_YER057c_UK114_family"/>
    <property type="match status" value="1"/>
</dbReference>
<dbReference type="InterPro" id="IPR006175">
    <property type="entry name" value="YjgF/YER057c/UK114"/>
</dbReference>
<dbReference type="Gene3D" id="3.30.1330.40">
    <property type="entry name" value="RutC-like"/>
    <property type="match status" value="1"/>
</dbReference>
<comment type="caution">
    <text evidence="2">The sequence shown here is derived from an EMBL/GenBank/DDBJ whole genome shotgun (WGS) entry which is preliminary data.</text>
</comment>
<comment type="similarity">
    <text evidence="1">Belongs to the RutC family.</text>
</comment>
<protein>
    <submittedName>
        <fullName evidence="2">Reactive intermediate/imine deaminase</fullName>
    </submittedName>
</protein>
<keyword evidence="3" id="KW-1185">Reference proteome</keyword>
<gene>
    <name evidence="2" type="primary">yjgF</name>
    <name evidence="2" type="ORF">GCM10010831_10690</name>
</gene>
<sequence length="127" mass="14047">MKKNITTEKAPQPIGPYNQAIVFNNMVFTSGQIAINLETGNLIKASIEEETILVMEHLSEILQAANSNFENVIKVSIFVKDMQDFDAINAVYAAYFEDMLAPARETVQVVQLPKNANVEISMIAAVN</sequence>
<dbReference type="GO" id="GO:0019239">
    <property type="term" value="F:deaminase activity"/>
    <property type="evidence" value="ECO:0007669"/>
    <property type="project" value="TreeGrafter"/>
</dbReference>
<evidence type="ECO:0000313" key="3">
    <source>
        <dbReference type="Proteomes" id="UP000599688"/>
    </source>
</evidence>
<dbReference type="Pfam" id="PF01042">
    <property type="entry name" value="Ribonuc_L-PSP"/>
    <property type="match status" value="1"/>
</dbReference>
<evidence type="ECO:0000256" key="1">
    <source>
        <dbReference type="ARBA" id="ARBA00010552"/>
    </source>
</evidence>
<dbReference type="InterPro" id="IPR006056">
    <property type="entry name" value="RidA"/>
</dbReference>
<evidence type="ECO:0000313" key="2">
    <source>
        <dbReference type="EMBL" id="GGE11099.1"/>
    </source>
</evidence>